<dbReference type="OrthoDB" id="1787449at2"/>
<dbReference type="EMBL" id="FQUY01000001">
    <property type="protein sequence ID" value="SHE38800.1"/>
    <property type="molecule type" value="Genomic_DNA"/>
</dbReference>
<reference evidence="2" key="1">
    <citation type="submission" date="2016-11" db="EMBL/GenBank/DDBJ databases">
        <authorList>
            <person name="Varghese N."/>
            <person name="Submissions S."/>
        </authorList>
    </citation>
    <scope>NUCLEOTIDE SEQUENCE [LARGE SCALE GENOMIC DNA]</scope>
    <source>
        <strain evidence="2">DSM 12395</strain>
    </source>
</reference>
<evidence type="ECO:0000313" key="1">
    <source>
        <dbReference type="EMBL" id="SHE38800.1"/>
    </source>
</evidence>
<gene>
    <name evidence="1" type="ORF">SAMN02745133_00333</name>
</gene>
<sequence length="93" mass="10892">MTIIEKFFQIKAQDPMPYCPRAFLSQIYNLAYRNQGFLIVKLMEQEQAPVHYYADTRKGKIIFYKKHGSQRISTEIIGTVESLKKELSMIMPS</sequence>
<proteinExistence type="predicted"/>
<dbReference type="AlphaFoldDB" id="A0A1M4T2Y8"/>
<accession>A0A1M4T2Y8</accession>
<dbReference type="RefSeq" id="WP_073234669.1">
    <property type="nucleotide sequence ID" value="NZ_FQUY01000001.1"/>
</dbReference>
<organism evidence="1 2">
    <name type="scientific">Desulforamulus putei DSM 12395</name>
    <dbReference type="NCBI Taxonomy" id="1121429"/>
    <lineage>
        <taxon>Bacteria</taxon>
        <taxon>Bacillati</taxon>
        <taxon>Bacillota</taxon>
        <taxon>Clostridia</taxon>
        <taxon>Eubacteriales</taxon>
        <taxon>Peptococcaceae</taxon>
        <taxon>Desulforamulus</taxon>
    </lineage>
</organism>
<protein>
    <submittedName>
        <fullName evidence="1">Uncharacterized protein</fullName>
    </submittedName>
</protein>
<evidence type="ECO:0000313" key="2">
    <source>
        <dbReference type="Proteomes" id="UP000184148"/>
    </source>
</evidence>
<name>A0A1M4T2Y8_9FIRM</name>
<keyword evidence="2" id="KW-1185">Reference proteome</keyword>
<dbReference type="Proteomes" id="UP000184148">
    <property type="component" value="Unassembled WGS sequence"/>
</dbReference>